<evidence type="ECO:0000313" key="3">
    <source>
        <dbReference type="WBParaSite" id="ASIM_0001405401-mRNA-1"/>
    </source>
</evidence>
<keyword evidence="2" id="KW-1185">Reference proteome</keyword>
<accession>A0A0M3JZU5</accession>
<evidence type="ECO:0000313" key="1">
    <source>
        <dbReference type="EMBL" id="VDK49818.1"/>
    </source>
</evidence>
<name>A0A0M3JZU5_ANISI</name>
<dbReference type="Proteomes" id="UP000267096">
    <property type="component" value="Unassembled WGS sequence"/>
</dbReference>
<protein>
    <submittedName>
        <fullName evidence="3">Signal transduction histidine kinase</fullName>
    </submittedName>
</protein>
<evidence type="ECO:0000313" key="2">
    <source>
        <dbReference type="Proteomes" id="UP000267096"/>
    </source>
</evidence>
<dbReference type="EMBL" id="UYRR01031405">
    <property type="protein sequence ID" value="VDK49818.1"/>
    <property type="molecule type" value="Genomic_DNA"/>
</dbReference>
<dbReference type="WBParaSite" id="ASIM_0001405401-mRNA-1">
    <property type="protein sequence ID" value="ASIM_0001405401-mRNA-1"/>
    <property type="gene ID" value="ASIM_0001405401"/>
</dbReference>
<organism evidence="3">
    <name type="scientific">Anisakis simplex</name>
    <name type="common">Herring worm</name>
    <dbReference type="NCBI Taxonomy" id="6269"/>
    <lineage>
        <taxon>Eukaryota</taxon>
        <taxon>Metazoa</taxon>
        <taxon>Ecdysozoa</taxon>
        <taxon>Nematoda</taxon>
        <taxon>Chromadorea</taxon>
        <taxon>Rhabditida</taxon>
        <taxon>Spirurina</taxon>
        <taxon>Ascaridomorpha</taxon>
        <taxon>Ascaridoidea</taxon>
        <taxon>Anisakidae</taxon>
        <taxon>Anisakis</taxon>
        <taxon>Anisakis simplex complex</taxon>
    </lineage>
</organism>
<sequence length="72" mass="8416">MMTGWMTETDGEIVVVTLSAQLIAMRNDDATTLLIKDRCLHMVNKAADEQMETHRFMSKKNDDERIHFRLFN</sequence>
<reference evidence="3" key="1">
    <citation type="submission" date="2017-02" db="UniProtKB">
        <authorList>
            <consortium name="WormBaseParasite"/>
        </authorList>
    </citation>
    <scope>IDENTIFICATION</scope>
</reference>
<reference evidence="1 2" key="2">
    <citation type="submission" date="2018-11" db="EMBL/GenBank/DDBJ databases">
        <authorList>
            <consortium name="Pathogen Informatics"/>
        </authorList>
    </citation>
    <scope>NUCLEOTIDE SEQUENCE [LARGE SCALE GENOMIC DNA]</scope>
</reference>
<gene>
    <name evidence="1" type="ORF">ASIM_LOCUS13482</name>
</gene>
<proteinExistence type="predicted"/>
<dbReference type="AlphaFoldDB" id="A0A0M3JZU5"/>